<dbReference type="SUPFAM" id="SSF56925">
    <property type="entry name" value="OMPA-like"/>
    <property type="match status" value="1"/>
</dbReference>
<keyword evidence="1 2" id="KW-0732">Signal</keyword>
<accession>K9YIL6</accession>
<feature type="signal peptide" evidence="2">
    <location>
        <begin position="1"/>
        <end position="23"/>
    </location>
</feature>
<dbReference type="Pfam" id="PF13505">
    <property type="entry name" value="OMP_b-brl"/>
    <property type="match status" value="1"/>
</dbReference>
<evidence type="ECO:0000256" key="1">
    <source>
        <dbReference type="ARBA" id="ARBA00022729"/>
    </source>
</evidence>
<reference evidence="5" key="1">
    <citation type="journal article" date="2013" name="Proc. Natl. Acad. Sci. U.S.A.">
        <title>Improving the coverage of the cyanobacterial phylum using diversity-driven genome sequencing.</title>
        <authorList>
            <person name="Shih P.M."/>
            <person name="Wu D."/>
            <person name="Latifi A."/>
            <person name="Axen S.D."/>
            <person name="Fewer D.P."/>
            <person name="Talla E."/>
            <person name="Calteau A."/>
            <person name="Cai F."/>
            <person name="Tandeau de Marsac N."/>
            <person name="Rippka R."/>
            <person name="Herdman M."/>
            <person name="Sivonen K."/>
            <person name="Coursin T."/>
            <person name="Laurent T."/>
            <person name="Goodwin L."/>
            <person name="Nolan M."/>
            <person name="Davenport K.W."/>
            <person name="Han C.S."/>
            <person name="Rubin E.M."/>
            <person name="Eisen J.A."/>
            <person name="Woyke T."/>
            <person name="Gugger M."/>
            <person name="Kerfeld C.A."/>
        </authorList>
    </citation>
    <scope>NUCLEOTIDE SEQUENCE [LARGE SCALE GENOMIC DNA]</scope>
    <source>
        <strain evidence="5">ATCC 29140 / PCC 7202</strain>
    </source>
</reference>
<keyword evidence="5" id="KW-1185">Reference proteome</keyword>
<dbReference type="InterPro" id="IPR011250">
    <property type="entry name" value="OMP/PagP_B-barrel"/>
</dbReference>
<name>K9YIL6_CYASC</name>
<feature type="domain" description="Outer membrane protein beta-barrel" evidence="3">
    <location>
        <begin position="85"/>
        <end position="253"/>
    </location>
</feature>
<dbReference type="Proteomes" id="UP000010483">
    <property type="component" value="Chromosome"/>
</dbReference>
<feature type="chain" id="PRO_5003938364" description="Outer membrane protein beta-barrel domain-containing protein" evidence="2">
    <location>
        <begin position="24"/>
        <end position="253"/>
    </location>
</feature>
<proteinExistence type="predicted"/>
<sequence>MKKNLVYASSFISLLYFSSAGIAVENNPVNNENTSPSTVLQYTEDFSSFSTSSTDLEKFEVDSVSSDMFTNTGEESEIAQADGFTSTTDNNWYVGGSLGVFFPSDGLLKTGFGGSGYVGYQFAPNLGAELGLLYAGSDLSGRSGDGNIFSVIASGRYMAPFEANSNWNYFGTAGVGFTRSSITAPAIAPVPFGTGQGQPAIDRRDTSFSFELKGGVGYEFTQNTSAFAQLRYLNVTGGNSNYLSTELGIHYKF</sequence>
<dbReference type="AlphaFoldDB" id="K9YIL6"/>
<evidence type="ECO:0000256" key="2">
    <source>
        <dbReference type="SAM" id="SignalP"/>
    </source>
</evidence>
<gene>
    <name evidence="4" type="ordered locus">Cyast_0824</name>
</gene>
<evidence type="ECO:0000313" key="5">
    <source>
        <dbReference type="Proteomes" id="UP000010483"/>
    </source>
</evidence>
<evidence type="ECO:0000313" key="4">
    <source>
        <dbReference type="EMBL" id="AFZ46796.1"/>
    </source>
</evidence>
<dbReference type="HOGENOM" id="CLU_1097193_0_0_3"/>
<evidence type="ECO:0000259" key="3">
    <source>
        <dbReference type="Pfam" id="PF13505"/>
    </source>
</evidence>
<dbReference type="Gene3D" id="2.40.160.20">
    <property type="match status" value="1"/>
</dbReference>
<dbReference type="EMBL" id="CP003940">
    <property type="protein sequence ID" value="AFZ46796.1"/>
    <property type="molecule type" value="Genomic_DNA"/>
</dbReference>
<dbReference type="InterPro" id="IPR027385">
    <property type="entry name" value="Beta-barrel_OMP"/>
</dbReference>
<organism evidence="4 5">
    <name type="scientific">Cyanobacterium stanieri (strain ATCC 29140 / PCC 7202)</name>
    <dbReference type="NCBI Taxonomy" id="292563"/>
    <lineage>
        <taxon>Bacteria</taxon>
        <taxon>Bacillati</taxon>
        <taxon>Cyanobacteriota</taxon>
        <taxon>Cyanophyceae</taxon>
        <taxon>Oscillatoriophycideae</taxon>
        <taxon>Chroococcales</taxon>
        <taxon>Geminocystaceae</taxon>
        <taxon>Cyanobacterium</taxon>
    </lineage>
</organism>
<protein>
    <recommendedName>
        <fullName evidence="3">Outer membrane protein beta-barrel domain-containing protein</fullName>
    </recommendedName>
</protein>
<dbReference type="eggNOG" id="ENOG502ZJ06">
    <property type="taxonomic scope" value="Bacteria"/>
</dbReference>
<dbReference type="KEGG" id="csn:Cyast_0824"/>
<dbReference type="BioCyc" id="CSTA292563:G1353-831-MONOMER"/>